<organism evidence="2 3">
    <name type="scientific">Sulfitobacter mediterraneus</name>
    <dbReference type="NCBI Taxonomy" id="83219"/>
    <lineage>
        <taxon>Bacteria</taxon>
        <taxon>Pseudomonadati</taxon>
        <taxon>Pseudomonadota</taxon>
        <taxon>Alphaproteobacteria</taxon>
        <taxon>Rhodobacterales</taxon>
        <taxon>Roseobacteraceae</taxon>
        <taxon>Sulfitobacter</taxon>
    </lineage>
</organism>
<dbReference type="PIRSF" id="PIRSF001439">
    <property type="entry name" value="CryM"/>
    <property type="match status" value="1"/>
</dbReference>
<dbReference type="Gene3D" id="3.40.50.720">
    <property type="entry name" value="NAD(P)-binding Rossmann-like Domain"/>
    <property type="match status" value="1"/>
</dbReference>
<dbReference type="GO" id="GO:0016491">
    <property type="term" value="F:oxidoreductase activity"/>
    <property type="evidence" value="ECO:0007669"/>
    <property type="project" value="UniProtKB-ARBA"/>
</dbReference>
<proteinExistence type="inferred from homology"/>
<gene>
    <name evidence="2" type="ORF">PM02_12535</name>
</gene>
<evidence type="ECO:0000313" key="3">
    <source>
        <dbReference type="Proteomes" id="UP000027337"/>
    </source>
</evidence>
<protein>
    <submittedName>
        <fullName evidence="2">Ornithine cyclodeaminase</fullName>
    </submittedName>
</protein>
<dbReference type="EMBL" id="JEMU01000010">
    <property type="protein sequence ID" value="KAJ02605.1"/>
    <property type="molecule type" value="Genomic_DNA"/>
</dbReference>
<dbReference type="eggNOG" id="COG2423">
    <property type="taxonomic scope" value="Bacteria"/>
</dbReference>
<dbReference type="SUPFAM" id="SSF51735">
    <property type="entry name" value="NAD(P)-binding Rossmann-fold domains"/>
    <property type="match status" value="1"/>
</dbReference>
<sequence>MKNITADEIRKHLPMGEAIEVVQAAMVEVANGKANLPLRTIMDIDGVNKLGIMPGAMRDPVLYGVKILSLFPGNPARELSSHIGVVILFDADTGAPVVSMDADALTAIRTAAATAAATRVLARADAQTLAIVGTGEQAESHIAALTQVRGIRQIRIAGRTPDRAAAFVAAQAQQYPDISFTAAPDVQAAVRGADIVCTVTSSAEVILQAEWIGAGTHVNAVGASIPSLQEVESALVAQGRLFVDYKPSALAQARDIITAIEAGLMTEADICAEIGDVYRGQAEGRRSADEITVYRSLGVAAQDLFCADHVWRAARNL</sequence>
<dbReference type="PANTHER" id="PTHR13812:SF19">
    <property type="entry name" value="KETIMINE REDUCTASE MU-CRYSTALLIN"/>
    <property type="match status" value="1"/>
</dbReference>
<dbReference type="Proteomes" id="UP000027337">
    <property type="component" value="Unassembled WGS sequence"/>
</dbReference>
<comment type="similarity">
    <text evidence="1">Belongs to the ornithine cyclodeaminase/mu-crystallin family.</text>
</comment>
<dbReference type="RefSeq" id="WP_037908914.1">
    <property type="nucleotide sequence ID" value="NZ_JEMU01000010.1"/>
</dbReference>
<comment type="caution">
    <text evidence="2">The sequence shown here is derived from an EMBL/GenBank/DDBJ whole genome shotgun (WGS) entry which is preliminary data.</text>
</comment>
<evidence type="ECO:0000313" key="2">
    <source>
        <dbReference type="EMBL" id="KAJ02605.1"/>
    </source>
</evidence>
<accession>A0A061STN4</accession>
<dbReference type="Gene3D" id="3.30.1780.10">
    <property type="entry name" value="ornithine cyclodeaminase, domain 1"/>
    <property type="match status" value="1"/>
</dbReference>
<dbReference type="Pfam" id="PF02423">
    <property type="entry name" value="OCD_Mu_crystall"/>
    <property type="match status" value="1"/>
</dbReference>
<evidence type="ECO:0000256" key="1">
    <source>
        <dbReference type="ARBA" id="ARBA00008903"/>
    </source>
</evidence>
<dbReference type="STRING" id="83219.PM02_12535"/>
<keyword evidence="3" id="KW-1185">Reference proteome</keyword>
<dbReference type="InterPro" id="IPR036291">
    <property type="entry name" value="NAD(P)-bd_dom_sf"/>
</dbReference>
<dbReference type="GO" id="GO:0019752">
    <property type="term" value="P:carboxylic acid metabolic process"/>
    <property type="evidence" value="ECO:0007669"/>
    <property type="project" value="UniProtKB-ARBA"/>
</dbReference>
<dbReference type="FunFam" id="3.40.50.720:FF:000311">
    <property type="entry name" value="Ornithine cyclodeaminase"/>
    <property type="match status" value="1"/>
</dbReference>
<dbReference type="GO" id="GO:0005737">
    <property type="term" value="C:cytoplasm"/>
    <property type="evidence" value="ECO:0007669"/>
    <property type="project" value="TreeGrafter"/>
</dbReference>
<reference evidence="2 3" key="1">
    <citation type="journal article" date="2014" name="Genome Announc.">
        <title>Draft Genome Sequences of Two Isolates of the Roseobacter Group, Sulfitobacter sp. Strains 3SOLIMAR09 and 1FIGIMAR09, from Harbors of Mallorca Island (Mediterranean Sea).</title>
        <authorList>
            <person name="Mas-Llado M."/>
            <person name="Pina-Villalonga J.M."/>
            <person name="Brunet-Galmes I."/>
            <person name="Nogales B."/>
            <person name="Bosch R."/>
        </authorList>
    </citation>
    <scope>NUCLEOTIDE SEQUENCE [LARGE SCALE GENOMIC DNA]</scope>
    <source>
        <strain evidence="2 3">1FIGIMAR09</strain>
    </source>
</reference>
<name>A0A061STN4_9RHOB</name>
<dbReference type="InterPro" id="IPR023401">
    <property type="entry name" value="ODC_N"/>
</dbReference>
<dbReference type="InterPro" id="IPR003462">
    <property type="entry name" value="ODC_Mu_crystall"/>
</dbReference>
<dbReference type="AlphaFoldDB" id="A0A061STN4"/>
<dbReference type="PANTHER" id="PTHR13812">
    <property type="entry name" value="KETIMINE REDUCTASE MU-CRYSTALLIN"/>
    <property type="match status" value="1"/>
</dbReference>